<feature type="region of interest" description="Disordered" evidence="10">
    <location>
        <begin position="555"/>
        <end position="574"/>
    </location>
</feature>
<feature type="disulfide bond" evidence="9">
    <location>
        <begin position="46"/>
        <end position="61"/>
    </location>
</feature>
<evidence type="ECO:0000256" key="2">
    <source>
        <dbReference type="ARBA" id="ARBA00004308"/>
    </source>
</evidence>
<comment type="subcellular location">
    <subcellularLocation>
        <location evidence="2">Endomembrane system</location>
    </subcellularLocation>
    <subcellularLocation>
        <location evidence="1">Membrane</location>
        <topology evidence="1">Single-pass membrane protein</topology>
    </subcellularLocation>
</comment>
<feature type="signal peptide" evidence="11">
    <location>
        <begin position="1"/>
        <end position="23"/>
    </location>
</feature>
<feature type="chain" id="PRO_5043033588" description="Ig-like domain-containing protein" evidence="11">
    <location>
        <begin position="24"/>
        <end position="952"/>
    </location>
</feature>
<keyword evidence="4" id="KW-0677">Repeat</keyword>
<dbReference type="GO" id="GO:0005886">
    <property type="term" value="C:plasma membrane"/>
    <property type="evidence" value="ECO:0007669"/>
    <property type="project" value="TreeGrafter"/>
</dbReference>
<feature type="disulfide bond" evidence="9">
    <location>
        <begin position="112"/>
        <end position="130"/>
    </location>
</feature>
<dbReference type="PANTHER" id="PTHR24270">
    <property type="entry name" value="LOW-DENSITY LIPOPROTEIN RECEPTOR-RELATED"/>
    <property type="match status" value="1"/>
</dbReference>
<keyword evidence="14" id="KW-1185">Reference proteome</keyword>
<keyword evidence="5" id="KW-1133">Transmembrane helix</keyword>
<feature type="disulfide bond" evidence="9">
    <location>
        <begin position="85"/>
        <end position="100"/>
    </location>
</feature>
<dbReference type="PROSITE" id="PS50068">
    <property type="entry name" value="LDLRA_2"/>
    <property type="match status" value="3"/>
</dbReference>
<dbReference type="PROSITE" id="PS01209">
    <property type="entry name" value="LDLRA_1"/>
    <property type="match status" value="1"/>
</dbReference>
<keyword evidence="11" id="KW-0732">Signal</keyword>
<evidence type="ECO:0000313" key="13">
    <source>
        <dbReference type="EMBL" id="KAK7107227.1"/>
    </source>
</evidence>
<dbReference type="InterPro" id="IPR050685">
    <property type="entry name" value="LDLR"/>
</dbReference>
<evidence type="ECO:0000256" key="3">
    <source>
        <dbReference type="ARBA" id="ARBA00022692"/>
    </source>
</evidence>
<feature type="region of interest" description="Disordered" evidence="10">
    <location>
        <begin position="783"/>
        <end position="815"/>
    </location>
</feature>
<evidence type="ECO:0000256" key="5">
    <source>
        <dbReference type="ARBA" id="ARBA00022989"/>
    </source>
</evidence>
<dbReference type="InterPro" id="IPR036055">
    <property type="entry name" value="LDL_receptor-like_sf"/>
</dbReference>
<evidence type="ECO:0000256" key="1">
    <source>
        <dbReference type="ARBA" id="ARBA00004167"/>
    </source>
</evidence>
<dbReference type="SUPFAM" id="SSF57424">
    <property type="entry name" value="LDL receptor-like module"/>
    <property type="match status" value="3"/>
</dbReference>
<dbReference type="InterPro" id="IPR007110">
    <property type="entry name" value="Ig-like_dom"/>
</dbReference>
<feature type="domain" description="Ig-like" evidence="12">
    <location>
        <begin position="219"/>
        <end position="256"/>
    </location>
</feature>
<evidence type="ECO:0000256" key="6">
    <source>
        <dbReference type="ARBA" id="ARBA00023136"/>
    </source>
</evidence>
<keyword evidence="8" id="KW-0325">Glycoprotein</keyword>
<comment type="caution">
    <text evidence="13">The sequence shown here is derived from an EMBL/GenBank/DDBJ whole genome shotgun (WGS) entry which is preliminary data.</text>
</comment>
<protein>
    <recommendedName>
        <fullName evidence="12">Ig-like domain-containing protein</fullName>
    </recommendedName>
</protein>
<feature type="disulfide bond" evidence="9">
    <location>
        <begin position="105"/>
        <end position="117"/>
    </location>
</feature>
<gene>
    <name evidence="13" type="ORF">V1264_015179</name>
</gene>
<dbReference type="PROSITE" id="PS50835">
    <property type="entry name" value="IG_LIKE"/>
    <property type="match status" value="2"/>
</dbReference>
<name>A0AAN9BKG5_9CAEN</name>
<dbReference type="SMART" id="SM00192">
    <property type="entry name" value="LDLa"/>
    <property type="match status" value="3"/>
</dbReference>
<keyword evidence="7 9" id="KW-1015">Disulfide bond</keyword>
<dbReference type="PRINTS" id="PR00261">
    <property type="entry name" value="LDLRECEPTOR"/>
</dbReference>
<keyword evidence="3" id="KW-0812">Transmembrane</keyword>
<keyword evidence="6" id="KW-0472">Membrane</keyword>
<sequence>MKAMEIIRVFLLVLFVLNNVCWGMPTSCPTGRWKCDARCLRATQRCDGKPDCSDKTDEHMCELYTCGKDRWRCNNSVCIKRDARCDGVHNCGDHSDEQNCENYNCPADRWKCSINRCIRLHLRCDGKDDCEDNSDEQNCGKAMIQCPGYIMEKEDLRCICSARNVSSPFNVTWPGHSTNDMLSLNSAKRDANGTRYNCSVTADGVRAESSISLHVAYGPQEKQVNISPTHFVSNGTQTFNLTCTASGVYPTPYYVWGGMTCDNQFPECNCTFTPDPRAKDEKDVTCTAVSRAGGYRMVNAKTDINVPHRTASEKIRLSFSYPPSEGPVMETNVTSREHLRTGDGLTCTVTGGKPPVASVNFYCINPYHPDQEDARNGTRVASSITVKHAAENIQMGMMTCVCNATWSLQPEYYQLVSTHQFHVEFIPAGASGVRGDVLGVVAVLVVVVVAVIAWKRRHKCRRHTYYVEDPSSGEYDEIDDNSLSDQQIPVLLQREPLRNVSVPLLSGAEVPNCPLMQQEQIPLLPENLPARPLPHPPAVVGQVSLASERPLPVPGFGSDSPPTQLHGAGVPSTTITQEPTFCQRRQPQMPTTGHDLSADIQHNQLHHLPNPGPHITVLRVSEAGMRMHTVIPEEEESPCFQLPEAGVPLFSGQRFEQPEENESATSDSDAMCLPSQNAYEKPQRSSYDESYVYTPLETSFLDDEDLHLNILFGVLEETVPDDDNYLHLISDESPVEDNLYLHPVSDNHSNPPARQDDMYLHPVFASPCNPPPCQDDDDLYLRPISDSLSNSSTHQDMDLDPVFGSPSIPSPYQDDDGLYLRPISDNPSNSTSNQYDMYLHPVFESPSIPSPYQDDDGLYLRPISDNPSNSTSSQYDMYLHPVFESPSIPTPCQDDDDLYLRPTLVDCQSYSPEHDDDYLTPVLDNSNVSARRGALPLPTIFEHPEGDIIEDI</sequence>
<evidence type="ECO:0000256" key="10">
    <source>
        <dbReference type="SAM" id="MobiDB-lite"/>
    </source>
</evidence>
<evidence type="ECO:0000256" key="7">
    <source>
        <dbReference type="ARBA" id="ARBA00023157"/>
    </source>
</evidence>
<dbReference type="CDD" id="cd00112">
    <property type="entry name" value="LDLa"/>
    <property type="match status" value="3"/>
</dbReference>
<accession>A0AAN9BKG5</accession>
<feature type="disulfide bond" evidence="9">
    <location>
        <begin position="66"/>
        <end position="78"/>
    </location>
</feature>
<feature type="domain" description="Ig-like" evidence="12">
    <location>
        <begin position="160"/>
        <end position="212"/>
    </location>
</feature>
<evidence type="ECO:0000256" key="9">
    <source>
        <dbReference type="PROSITE-ProRule" id="PRU00124"/>
    </source>
</evidence>
<dbReference type="Proteomes" id="UP001374579">
    <property type="component" value="Unassembled WGS sequence"/>
</dbReference>
<dbReference type="AlphaFoldDB" id="A0AAN9BKG5"/>
<evidence type="ECO:0000256" key="4">
    <source>
        <dbReference type="ARBA" id="ARBA00022737"/>
    </source>
</evidence>
<dbReference type="Gene3D" id="4.10.400.10">
    <property type="entry name" value="Low-density Lipoprotein Receptor"/>
    <property type="match status" value="3"/>
</dbReference>
<proteinExistence type="predicted"/>
<dbReference type="GO" id="GO:0012505">
    <property type="term" value="C:endomembrane system"/>
    <property type="evidence" value="ECO:0007669"/>
    <property type="project" value="UniProtKB-SubCell"/>
</dbReference>
<dbReference type="FunFam" id="4.10.400.10:FF:000065">
    <property type="entry name" value="Transmembrane protease serine 7"/>
    <property type="match status" value="1"/>
</dbReference>
<comment type="caution">
    <text evidence="9">Lacks conserved residue(s) required for the propagation of feature annotation.</text>
</comment>
<dbReference type="InterPro" id="IPR002172">
    <property type="entry name" value="LDrepeatLR_classA_rpt"/>
</dbReference>
<dbReference type="GO" id="GO:0016192">
    <property type="term" value="P:vesicle-mediated transport"/>
    <property type="evidence" value="ECO:0007669"/>
    <property type="project" value="UniProtKB-ARBA"/>
</dbReference>
<feature type="disulfide bond" evidence="9">
    <location>
        <begin position="124"/>
        <end position="139"/>
    </location>
</feature>
<reference evidence="13 14" key="1">
    <citation type="submission" date="2024-02" db="EMBL/GenBank/DDBJ databases">
        <title>Chromosome-scale genome assembly of the rough periwinkle Littorina saxatilis.</title>
        <authorList>
            <person name="De Jode A."/>
            <person name="Faria R."/>
            <person name="Formenti G."/>
            <person name="Sims Y."/>
            <person name="Smith T.P."/>
            <person name="Tracey A."/>
            <person name="Wood J.M.D."/>
            <person name="Zagrodzka Z.B."/>
            <person name="Johannesson K."/>
            <person name="Butlin R.K."/>
            <person name="Leder E.H."/>
        </authorList>
    </citation>
    <scope>NUCLEOTIDE SEQUENCE [LARGE SCALE GENOMIC DNA]</scope>
    <source>
        <strain evidence="13">Snail1</strain>
        <tissue evidence="13">Muscle</tissue>
    </source>
</reference>
<evidence type="ECO:0000256" key="11">
    <source>
        <dbReference type="SAM" id="SignalP"/>
    </source>
</evidence>
<evidence type="ECO:0000313" key="14">
    <source>
        <dbReference type="Proteomes" id="UP001374579"/>
    </source>
</evidence>
<evidence type="ECO:0000259" key="12">
    <source>
        <dbReference type="PROSITE" id="PS50835"/>
    </source>
</evidence>
<organism evidence="13 14">
    <name type="scientific">Littorina saxatilis</name>
    <dbReference type="NCBI Taxonomy" id="31220"/>
    <lineage>
        <taxon>Eukaryota</taxon>
        <taxon>Metazoa</taxon>
        <taxon>Spiralia</taxon>
        <taxon>Lophotrochozoa</taxon>
        <taxon>Mollusca</taxon>
        <taxon>Gastropoda</taxon>
        <taxon>Caenogastropoda</taxon>
        <taxon>Littorinimorpha</taxon>
        <taxon>Littorinoidea</taxon>
        <taxon>Littorinidae</taxon>
        <taxon>Littorina</taxon>
    </lineage>
</organism>
<evidence type="ECO:0000256" key="8">
    <source>
        <dbReference type="ARBA" id="ARBA00023180"/>
    </source>
</evidence>
<feature type="disulfide bond" evidence="9">
    <location>
        <begin position="73"/>
        <end position="91"/>
    </location>
</feature>
<dbReference type="Pfam" id="PF00057">
    <property type="entry name" value="Ldl_recept_a"/>
    <property type="match status" value="2"/>
</dbReference>
<dbReference type="InterPro" id="IPR023415">
    <property type="entry name" value="LDLR_class-A_CS"/>
</dbReference>
<dbReference type="EMBL" id="JBAMIC010000004">
    <property type="protein sequence ID" value="KAK7107227.1"/>
    <property type="molecule type" value="Genomic_DNA"/>
</dbReference>